<comment type="caution">
    <text evidence="8">The sequence shown here is derived from an EMBL/GenBank/DDBJ whole genome shotgun (WGS) entry which is preliminary data.</text>
</comment>
<keyword evidence="4 6" id="KW-0808">Transferase</keyword>
<evidence type="ECO:0000313" key="9">
    <source>
        <dbReference type="Proteomes" id="UP001293791"/>
    </source>
</evidence>
<evidence type="ECO:0000256" key="1">
    <source>
        <dbReference type="ARBA" id="ARBA00022490"/>
    </source>
</evidence>
<comment type="similarity">
    <text evidence="6">Belongs to the methyltransferase superfamily. RsmI family.</text>
</comment>
<evidence type="ECO:0000256" key="3">
    <source>
        <dbReference type="ARBA" id="ARBA00022603"/>
    </source>
</evidence>
<dbReference type="InterPro" id="IPR014776">
    <property type="entry name" value="4pyrrole_Mease_sub2"/>
</dbReference>
<keyword evidence="5 6" id="KW-0949">S-adenosyl-L-methionine</keyword>
<dbReference type="InterPro" id="IPR035996">
    <property type="entry name" value="4pyrrol_Methylase_sf"/>
</dbReference>
<feature type="domain" description="Tetrapyrrole methylase" evidence="7">
    <location>
        <begin position="12"/>
        <end position="209"/>
    </location>
</feature>
<keyword evidence="3 6" id="KW-0489">Methyltransferase</keyword>
<dbReference type="PANTHER" id="PTHR46111:SF1">
    <property type="entry name" value="RIBOSOMAL RNA SMALL SUBUNIT METHYLTRANSFERASE I"/>
    <property type="match status" value="1"/>
</dbReference>
<dbReference type="RefSeq" id="WP_322497682.1">
    <property type="nucleotide sequence ID" value="NZ_JARGYT010000027.1"/>
</dbReference>
<reference evidence="8 9" key="1">
    <citation type="submission" date="2023-02" db="EMBL/GenBank/DDBJ databases">
        <title>Host association and intracellularity evolved multiple times independently in the Rickettsiales.</title>
        <authorList>
            <person name="Castelli M."/>
            <person name="Nardi T."/>
            <person name="Gammuto L."/>
            <person name="Bellinzona G."/>
            <person name="Sabaneyeva E."/>
            <person name="Potekhin A."/>
            <person name="Serra V."/>
            <person name="Petroni G."/>
            <person name="Sassera D."/>
        </authorList>
    </citation>
    <scope>NUCLEOTIDE SEQUENCE [LARGE SCALE GENOMIC DNA]</scope>
    <source>
        <strain evidence="8 9">BOD18</strain>
    </source>
</reference>
<dbReference type="PROSITE" id="PS01296">
    <property type="entry name" value="RSMI"/>
    <property type="match status" value="1"/>
</dbReference>
<dbReference type="InterPro" id="IPR018063">
    <property type="entry name" value="SAM_MeTrfase_RsmI_CS"/>
</dbReference>
<dbReference type="InterPro" id="IPR000878">
    <property type="entry name" value="4pyrrol_Mease"/>
</dbReference>
<comment type="catalytic activity">
    <reaction evidence="6">
        <text>cytidine(1402) in 16S rRNA + S-adenosyl-L-methionine = 2'-O-methylcytidine(1402) in 16S rRNA + S-adenosyl-L-homocysteine + H(+)</text>
        <dbReference type="Rhea" id="RHEA:42924"/>
        <dbReference type="Rhea" id="RHEA-COMP:10285"/>
        <dbReference type="Rhea" id="RHEA-COMP:10286"/>
        <dbReference type="ChEBI" id="CHEBI:15378"/>
        <dbReference type="ChEBI" id="CHEBI:57856"/>
        <dbReference type="ChEBI" id="CHEBI:59789"/>
        <dbReference type="ChEBI" id="CHEBI:74495"/>
        <dbReference type="ChEBI" id="CHEBI:82748"/>
        <dbReference type="EC" id="2.1.1.198"/>
    </reaction>
</comment>
<dbReference type="CDD" id="cd11648">
    <property type="entry name" value="RsmI"/>
    <property type="match status" value="1"/>
</dbReference>
<proteinExistence type="inferred from homology"/>
<evidence type="ECO:0000256" key="4">
    <source>
        <dbReference type="ARBA" id="ARBA00022679"/>
    </source>
</evidence>
<name>A0ABU5L8M1_9RICK</name>
<evidence type="ECO:0000256" key="5">
    <source>
        <dbReference type="ARBA" id="ARBA00022691"/>
    </source>
</evidence>
<accession>A0ABU5L8M1</accession>
<dbReference type="EC" id="2.1.1.198" evidence="6"/>
<comment type="function">
    <text evidence="6">Catalyzes the 2'-O-methylation of the ribose of cytidine 1402 (C1402) in 16S rRNA.</text>
</comment>
<dbReference type="GO" id="GO:0032259">
    <property type="term" value="P:methylation"/>
    <property type="evidence" value="ECO:0007669"/>
    <property type="project" value="UniProtKB-KW"/>
</dbReference>
<evidence type="ECO:0000259" key="7">
    <source>
        <dbReference type="Pfam" id="PF00590"/>
    </source>
</evidence>
<dbReference type="Gene3D" id="3.30.950.10">
    <property type="entry name" value="Methyltransferase, Cobalt-precorrin-4 Transmethylase, Domain 2"/>
    <property type="match status" value="1"/>
</dbReference>
<keyword evidence="2 6" id="KW-0698">rRNA processing</keyword>
<sequence length="283" mass="31178">MNNDNIRSYGILYVVSLPIGNLRDITLRAIDILSSVSAIVCEDSRVTSKVLGTYNIKNSMIPCYGSSDTYIIKALDILKSGKDVALVSDAGTPLISDPGYDVVLNAIKHGFKVHTIPGPCSAISALSISGIDSSNFFFYGFLPTKKNQTHQELEKILSYGVTSIIFESPRRLISTLELLKSMHPQIVIAVARELTKIFEEVIRGTVSEVLDVLNNKNVLKGEIVIVISSINKNTDDFQDAIKLLENLLLEGNSVKDSISETLSLYPTLKKGDLYKYTLQSMKR</sequence>
<dbReference type="SUPFAM" id="SSF53790">
    <property type="entry name" value="Tetrapyrrole methylase"/>
    <property type="match status" value="1"/>
</dbReference>
<dbReference type="PIRSF" id="PIRSF005917">
    <property type="entry name" value="MTase_YraL"/>
    <property type="match status" value="1"/>
</dbReference>
<evidence type="ECO:0000313" key="8">
    <source>
        <dbReference type="EMBL" id="MDZ5762204.1"/>
    </source>
</evidence>
<dbReference type="InterPro" id="IPR008189">
    <property type="entry name" value="rRNA_ssu_MeTfrase_I"/>
</dbReference>
<dbReference type="Gene3D" id="3.40.1010.10">
    <property type="entry name" value="Cobalt-precorrin-4 Transmethylase, Domain 1"/>
    <property type="match status" value="1"/>
</dbReference>
<keyword evidence="1 6" id="KW-0963">Cytoplasm</keyword>
<comment type="subcellular location">
    <subcellularLocation>
        <location evidence="6">Cytoplasm</location>
    </subcellularLocation>
</comment>
<dbReference type="GO" id="GO:0008168">
    <property type="term" value="F:methyltransferase activity"/>
    <property type="evidence" value="ECO:0007669"/>
    <property type="project" value="UniProtKB-KW"/>
</dbReference>
<dbReference type="NCBIfam" id="TIGR00096">
    <property type="entry name" value="16S rRNA (cytidine(1402)-2'-O)-methyltransferase"/>
    <property type="match status" value="1"/>
</dbReference>
<organism evidence="8 9">
    <name type="scientific">Candidatus Cyrtobacter comes</name>
    <dbReference type="NCBI Taxonomy" id="675776"/>
    <lineage>
        <taxon>Bacteria</taxon>
        <taxon>Pseudomonadati</taxon>
        <taxon>Pseudomonadota</taxon>
        <taxon>Alphaproteobacteria</taxon>
        <taxon>Rickettsiales</taxon>
        <taxon>Candidatus Midichloriaceae</taxon>
        <taxon>Candidatus Cyrtobacter</taxon>
    </lineage>
</organism>
<keyword evidence="9" id="KW-1185">Reference proteome</keyword>
<protein>
    <recommendedName>
        <fullName evidence="6">Ribosomal RNA small subunit methyltransferase I</fullName>
        <ecNumber evidence="6">2.1.1.198</ecNumber>
    </recommendedName>
    <alternativeName>
        <fullName evidence="6">16S rRNA 2'-O-ribose C1402 methyltransferase</fullName>
    </alternativeName>
    <alternativeName>
        <fullName evidence="6">rRNA (cytidine-2'-O-)-methyltransferase RsmI</fullName>
    </alternativeName>
</protein>
<dbReference type="HAMAP" id="MF_01877">
    <property type="entry name" value="16SrRNA_methyltr_I"/>
    <property type="match status" value="1"/>
</dbReference>
<evidence type="ECO:0000256" key="2">
    <source>
        <dbReference type="ARBA" id="ARBA00022552"/>
    </source>
</evidence>
<dbReference type="Pfam" id="PF00590">
    <property type="entry name" value="TP_methylase"/>
    <property type="match status" value="1"/>
</dbReference>
<gene>
    <name evidence="6" type="primary">rsmI</name>
    <name evidence="8" type="ORF">Cyrtocomes_00577</name>
</gene>
<dbReference type="Proteomes" id="UP001293791">
    <property type="component" value="Unassembled WGS sequence"/>
</dbReference>
<dbReference type="InterPro" id="IPR014777">
    <property type="entry name" value="4pyrrole_Mease_sub1"/>
</dbReference>
<evidence type="ECO:0000256" key="6">
    <source>
        <dbReference type="HAMAP-Rule" id="MF_01877"/>
    </source>
</evidence>
<dbReference type="PANTHER" id="PTHR46111">
    <property type="entry name" value="RIBOSOMAL RNA SMALL SUBUNIT METHYLTRANSFERASE I"/>
    <property type="match status" value="1"/>
</dbReference>
<dbReference type="EMBL" id="JARGYT010000027">
    <property type="protein sequence ID" value="MDZ5762204.1"/>
    <property type="molecule type" value="Genomic_DNA"/>
</dbReference>